<dbReference type="AlphaFoldDB" id="A0A0B4XKR0"/>
<dbReference type="PANTHER" id="PTHR22726">
    <property type="entry name" value="METALLOENDOPEPTIDASE OMA1"/>
    <property type="match status" value="1"/>
</dbReference>
<comment type="function">
    <text evidence="8">Functions as both a chaperone and a metalloprotease. Maintains the integrity of the outer membrane by promoting either the assembly or the elimination of outer membrane proteins, depending on their folding state.</text>
</comment>
<dbReference type="GO" id="GO:0004222">
    <property type="term" value="F:metalloendopeptidase activity"/>
    <property type="evidence" value="ECO:0007669"/>
    <property type="project" value="InterPro"/>
</dbReference>
<evidence type="ECO:0000256" key="2">
    <source>
        <dbReference type="ARBA" id="ARBA00022723"/>
    </source>
</evidence>
<comment type="cofactor">
    <cofactor evidence="8">
        <name>Zn(2+)</name>
        <dbReference type="ChEBI" id="CHEBI:29105"/>
    </cofactor>
    <text evidence="8">Binds 1 zinc ion per subunit.</text>
</comment>
<dbReference type="GO" id="GO:0016020">
    <property type="term" value="C:membrane"/>
    <property type="evidence" value="ECO:0007669"/>
    <property type="project" value="InterPro"/>
</dbReference>
<dbReference type="Pfam" id="PF01435">
    <property type="entry name" value="Peptidase_M48"/>
    <property type="match status" value="1"/>
</dbReference>
<evidence type="ECO:0000256" key="8">
    <source>
        <dbReference type="HAMAP-Rule" id="MF_00997"/>
    </source>
</evidence>
<dbReference type="InterPro" id="IPR051156">
    <property type="entry name" value="Mito/Outer_Membr_Metalloprot"/>
</dbReference>
<evidence type="ECO:0000256" key="6">
    <source>
        <dbReference type="ARBA" id="ARBA00022833"/>
    </source>
</evidence>
<reference evidence="10 11" key="1">
    <citation type="journal article" date="2012" name="J. Bacteriol.">
        <title>Genome sequence of an alkane-degrading bacterium, Alcanivorax pacificus type strain W11-5, isolated from deep sea sediment.</title>
        <authorList>
            <person name="Lai Q."/>
            <person name="Shao Z."/>
        </authorList>
    </citation>
    <scope>NUCLEOTIDE SEQUENCE [LARGE SCALE GENOMIC DNA]</scope>
    <source>
        <strain evidence="10 11">W11-5</strain>
    </source>
</reference>
<evidence type="ECO:0000313" key="10">
    <source>
        <dbReference type="EMBL" id="AJD47696.1"/>
    </source>
</evidence>
<dbReference type="GO" id="GO:0051603">
    <property type="term" value="P:proteolysis involved in protein catabolic process"/>
    <property type="evidence" value="ECO:0007669"/>
    <property type="project" value="TreeGrafter"/>
</dbReference>
<dbReference type="HOGENOM" id="CLU_030556_1_1_6"/>
<sequence length="480" mass="53772" precursor="true">MAYLRVFCLPLLVLALVMPPVTGYANTQNLPDLGDPSGTLLTPEQEYRLGRGWLRSLRGQAPLLEDPLVQDYVEHLVYRLASYSDLAEPDLAIVVVNNRDINAFAVPGGVIGLNAGLFLNAESEDEVAAVIAHEIAHVSQRHFTRRYADSKRMNYTMLAAMLASMAVAIAGDAQAGMAGIATTQAAAIQSQLAYSRHHEREADRVGMQTMVNAGMDPYAMPRFFERMLRSRQYAGNPPEFVLSHPVTEDRVADSRSRAEGLARPRLRMSPDFNLIRARVQAGFYSDPQQGLNYFRNQYEGGSSISQQAAGFGLAMSALRTRDFDLAERTLRTLAEQSPDQFWFRTALAEVAQKRGDPQQAVRMLREVLDVIPGNYAASVLLADNLLAINEPAQARQVLDQLLLKRQDPLLYRMLAEAWGKEGDRARTHQARGEYLFAMGQEKRGIEQMRFALEQSREQFALHTQLRARLRTMEQLANEEF</sequence>
<gene>
    <name evidence="10" type="ORF">S7S_06400</name>
</gene>
<feature type="chain" id="PRO_5008984831" description="Putative beta-barrel assembly-enhancing protease" evidence="8">
    <location>
        <begin position="24"/>
        <end position="480"/>
    </location>
</feature>
<dbReference type="RefSeq" id="WP_008739840.1">
    <property type="nucleotide sequence ID" value="NZ_CP004387.1"/>
</dbReference>
<feature type="binding site" evidence="8">
    <location>
        <position position="133"/>
    </location>
    <ligand>
        <name>Zn(2+)</name>
        <dbReference type="ChEBI" id="CHEBI:29105"/>
        <note>catalytic</note>
    </ligand>
</feature>
<evidence type="ECO:0000256" key="3">
    <source>
        <dbReference type="ARBA" id="ARBA00022729"/>
    </source>
</evidence>
<feature type="signal peptide" evidence="8">
    <location>
        <begin position="1"/>
        <end position="23"/>
    </location>
</feature>
<feature type="active site" description="Proton donor" evidence="8">
    <location>
        <position position="203"/>
    </location>
</feature>
<dbReference type="InterPro" id="IPR001915">
    <property type="entry name" value="Peptidase_M48"/>
</dbReference>
<dbReference type="InterPro" id="IPR030873">
    <property type="entry name" value="Protease_BepA"/>
</dbReference>
<keyword evidence="6 8" id="KW-0862">Zinc</keyword>
<organism evidence="10 11">
    <name type="scientific">Isoalcanivorax pacificus W11-5</name>
    <dbReference type="NCBI Taxonomy" id="391936"/>
    <lineage>
        <taxon>Bacteria</taxon>
        <taxon>Pseudomonadati</taxon>
        <taxon>Pseudomonadota</taxon>
        <taxon>Gammaproteobacteria</taxon>
        <taxon>Oceanospirillales</taxon>
        <taxon>Alcanivoracaceae</taxon>
        <taxon>Isoalcanivorax</taxon>
    </lineage>
</organism>
<keyword evidence="11" id="KW-1185">Reference proteome</keyword>
<dbReference type="KEGG" id="apac:S7S_06400"/>
<evidence type="ECO:0000256" key="5">
    <source>
        <dbReference type="ARBA" id="ARBA00022801"/>
    </source>
</evidence>
<dbReference type="Pfam" id="PF14559">
    <property type="entry name" value="TPR_19"/>
    <property type="match status" value="1"/>
</dbReference>
<dbReference type="STRING" id="391936.S7S_06400"/>
<dbReference type="Gene3D" id="1.25.40.10">
    <property type="entry name" value="Tetratricopeptide repeat domain"/>
    <property type="match status" value="1"/>
</dbReference>
<dbReference type="Proteomes" id="UP000006764">
    <property type="component" value="Chromosome"/>
</dbReference>
<evidence type="ECO:0000256" key="1">
    <source>
        <dbReference type="ARBA" id="ARBA00022670"/>
    </source>
</evidence>
<proteinExistence type="inferred from homology"/>
<keyword evidence="5 8" id="KW-0378">Hydrolase</keyword>
<feature type="binding site" evidence="8">
    <location>
        <position position="199"/>
    </location>
    <ligand>
        <name>Zn(2+)</name>
        <dbReference type="ChEBI" id="CHEBI:29105"/>
        <note>catalytic</note>
    </ligand>
</feature>
<dbReference type="EC" id="3.4.-.-" evidence="8"/>
<dbReference type="EMBL" id="CP004387">
    <property type="protein sequence ID" value="AJD47696.1"/>
    <property type="molecule type" value="Genomic_DNA"/>
</dbReference>
<name>A0A0B4XKR0_9GAMM</name>
<comment type="similarity">
    <text evidence="8">Belongs to the peptidase M48 family. BepA subfamily.</text>
</comment>
<comment type="subcellular location">
    <subcellularLocation>
        <location evidence="8">Periplasm</location>
    </subcellularLocation>
</comment>
<dbReference type="HAMAP" id="MF_00997">
    <property type="entry name" value="Protease_BepA"/>
    <property type="match status" value="1"/>
</dbReference>
<evidence type="ECO:0000259" key="9">
    <source>
        <dbReference type="Pfam" id="PF01435"/>
    </source>
</evidence>
<evidence type="ECO:0000256" key="7">
    <source>
        <dbReference type="ARBA" id="ARBA00023049"/>
    </source>
</evidence>
<keyword evidence="2 8" id="KW-0479">Metal-binding</keyword>
<feature type="active site" evidence="8">
    <location>
        <position position="134"/>
    </location>
</feature>
<dbReference type="GO" id="GO:0042597">
    <property type="term" value="C:periplasmic space"/>
    <property type="evidence" value="ECO:0007669"/>
    <property type="project" value="UniProtKB-SubCell"/>
</dbReference>
<feature type="binding site" evidence="8">
    <location>
        <position position="137"/>
    </location>
    <ligand>
        <name>Zn(2+)</name>
        <dbReference type="ChEBI" id="CHEBI:29105"/>
        <note>catalytic</note>
    </ligand>
</feature>
<keyword evidence="3 8" id="KW-0732">Signal</keyword>
<feature type="domain" description="Peptidase M48" evidence="9">
    <location>
        <begin position="68"/>
        <end position="256"/>
    </location>
</feature>
<evidence type="ECO:0000313" key="11">
    <source>
        <dbReference type="Proteomes" id="UP000006764"/>
    </source>
</evidence>
<evidence type="ECO:0000256" key="4">
    <source>
        <dbReference type="ARBA" id="ARBA00022764"/>
    </source>
</evidence>
<dbReference type="Gene3D" id="3.30.2010.10">
    <property type="entry name" value="Metalloproteases ('zincins'), catalytic domain"/>
    <property type="match status" value="1"/>
</dbReference>
<keyword evidence="7 8" id="KW-0482">Metalloprotease</keyword>
<accession>A0A0B4XKR0</accession>
<dbReference type="InterPro" id="IPR011990">
    <property type="entry name" value="TPR-like_helical_dom_sf"/>
</dbReference>
<keyword evidence="4 8" id="KW-0574">Periplasm</keyword>
<keyword evidence="1 8" id="KW-0645">Protease</keyword>
<dbReference type="SUPFAM" id="SSF48452">
    <property type="entry name" value="TPR-like"/>
    <property type="match status" value="1"/>
</dbReference>
<dbReference type="GO" id="GO:0008270">
    <property type="term" value="F:zinc ion binding"/>
    <property type="evidence" value="ECO:0007669"/>
    <property type="project" value="UniProtKB-UniRule"/>
</dbReference>
<dbReference type="PANTHER" id="PTHR22726:SF1">
    <property type="entry name" value="METALLOENDOPEPTIDASE OMA1, MITOCHONDRIAL"/>
    <property type="match status" value="1"/>
</dbReference>
<protein>
    <recommendedName>
        <fullName evidence="8">Putative beta-barrel assembly-enhancing protease</fullName>
        <ecNumber evidence="8">3.4.-.-</ecNumber>
    </recommendedName>
</protein>